<dbReference type="Pfam" id="PF07372">
    <property type="entry name" value="DUF1491"/>
    <property type="match status" value="1"/>
</dbReference>
<organism evidence="1">
    <name type="scientific">Acidicaldus sp</name>
    <dbReference type="NCBI Taxonomy" id="1872105"/>
    <lineage>
        <taxon>Bacteria</taxon>
        <taxon>Pseudomonadati</taxon>
        <taxon>Pseudomonadota</taxon>
        <taxon>Alphaproteobacteria</taxon>
        <taxon>Acetobacterales</taxon>
        <taxon>Acetobacteraceae</taxon>
        <taxon>Acidicaldus</taxon>
    </lineage>
</organism>
<comment type="caution">
    <text evidence="1">The sequence shown here is derived from an EMBL/GenBank/DDBJ whole genome shotgun (WGS) entry which is preliminary data.</text>
</comment>
<sequence length="112" mass="12079">MGEARVKTELWVQAMLRTGTVAGRPGVVLRRGDADAGGVLVVLRGREGLCVLSQIRSPDGGAAWLAATGPAPVDEPAVDRYIARQITFDPDLWVIEFDAPDLRPPFEARIIT</sequence>
<evidence type="ECO:0000313" key="1">
    <source>
        <dbReference type="EMBL" id="HGC42363.1"/>
    </source>
</evidence>
<dbReference type="EMBL" id="DTQM01000077">
    <property type="protein sequence ID" value="HGC42363.1"/>
    <property type="molecule type" value="Genomic_DNA"/>
</dbReference>
<accession>A0A8J4H9N9</accession>
<dbReference type="Gene3D" id="3.40.1530.20">
    <property type="entry name" value="Protein of unknown function (DUF1491)"/>
    <property type="match status" value="1"/>
</dbReference>
<protein>
    <submittedName>
        <fullName evidence="1">DUF1491 family protein</fullName>
    </submittedName>
</protein>
<dbReference type="InterPro" id="IPR009964">
    <property type="entry name" value="DUF1491"/>
</dbReference>
<gene>
    <name evidence="1" type="ORF">ENY07_03935</name>
</gene>
<dbReference type="AlphaFoldDB" id="A0A8J4H9N9"/>
<proteinExistence type="predicted"/>
<name>A0A8J4H9N9_9PROT</name>
<reference evidence="1" key="1">
    <citation type="journal article" date="2020" name="mSystems">
        <title>Genome- and Community-Level Interaction Insights into Carbon Utilization and Element Cycling Functions of Hydrothermarchaeota in Hydrothermal Sediment.</title>
        <authorList>
            <person name="Zhou Z."/>
            <person name="Liu Y."/>
            <person name="Xu W."/>
            <person name="Pan J."/>
            <person name="Luo Z.H."/>
            <person name="Li M."/>
        </authorList>
    </citation>
    <scope>NUCLEOTIDE SEQUENCE</scope>
    <source>
        <strain evidence="1">SpSt-997</strain>
    </source>
</reference>